<reference evidence="1 2" key="1">
    <citation type="journal article" date="2018" name="Evol. Lett.">
        <title>Horizontal gene cluster transfer increased hallucinogenic mushroom diversity.</title>
        <authorList>
            <person name="Reynolds H.T."/>
            <person name="Vijayakumar V."/>
            <person name="Gluck-Thaler E."/>
            <person name="Korotkin H.B."/>
            <person name="Matheny P.B."/>
            <person name="Slot J.C."/>
        </authorList>
    </citation>
    <scope>NUCLEOTIDE SEQUENCE [LARGE SCALE GENOMIC DNA]</scope>
    <source>
        <strain evidence="1 2">SRW20</strain>
    </source>
</reference>
<name>A0A409WBG5_9AGAR</name>
<dbReference type="InParanoid" id="A0A409WBG5"/>
<evidence type="ECO:0000313" key="2">
    <source>
        <dbReference type="Proteomes" id="UP000284706"/>
    </source>
</evidence>
<sequence>MFHGYRTGGRLSLGSQGLGLVPDHRGAMLAGWWRRRVLLLPIHLDRAKDHRPIVCESSLSSFSCHWASMNCGMPGHRHSPLLMSHVPERI</sequence>
<comment type="caution">
    <text evidence="1">The sequence shown here is derived from an EMBL/GenBank/DDBJ whole genome shotgun (WGS) entry which is preliminary data.</text>
</comment>
<gene>
    <name evidence="1" type="ORF">CVT26_001356</name>
</gene>
<dbReference type="EMBL" id="NHYE01005221">
    <property type="protein sequence ID" value="PPQ75857.1"/>
    <property type="molecule type" value="Genomic_DNA"/>
</dbReference>
<protein>
    <submittedName>
        <fullName evidence="1">Uncharacterized protein</fullName>
    </submittedName>
</protein>
<proteinExistence type="predicted"/>
<accession>A0A409WBG5</accession>
<evidence type="ECO:0000313" key="1">
    <source>
        <dbReference type="EMBL" id="PPQ75857.1"/>
    </source>
</evidence>
<dbReference type="AlphaFoldDB" id="A0A409WBG5"/>
<organism evidence="1 2">
    <name type="scientific">Gymnopilus dilepis</name>
    <dbReference type="NCBI Taxonomy" id="231916"/>
    <lineage>
        <taxon>Eukaryota</taxon>
        <taxon>Fungi</taxon>
        <taxon>Dikarya</taxon>
        <taxon>Basidiomycota</taxon>
        <taxon>Agaricomycotina</taxon>
        <taxon>Agaricomycetes</taxon>
        <taxon>Agaricomycetidae</taxon>
        <taxon>Agaricales</taxon>
        <taxon>Agaricineae</taxon>
        <taxon>Hymenogastraceae</taxon>
        <taxon>Gymnopilus</taxon>
    </lineage>
</organism>
<keyword evidence="2" id="KW-1185">Reference proteome</keyword>
<dbReference type="Proteomes" id="UP000284706">
    <property type="component" value="Unassembled WGS sequence"/>
</dbReference>